<evidence type="ECO:0000313" key="2">
    <source>
        <dbReference type="Proteomes" id="UP000494106"/>
    </source>
</evidence>
<gene>
    <name evidence="1" type="ORF">APLA_LOCUS2828</name>
</gene>
<evidence type="ECO:0000313" key="1">
    <source>
        <dbReference type="EMBL" id="CAB3226380.1"/>
    </source>
</evidence>
<reference evidence="1 2" key="1">
    <citation type="submission" date="2020-04" db="EMBL/GenBank/DDBJ databases">
        <authorList>
            <person name="Wallbank WR R."/>
            <person name="Pardo Diaz C."/>
            <person name="Kozak K."/>
            <person name="Martin S."/>
            <person name="Jiggins C."/>
            <person name="Moest M."/>
            <person name="Warren A I."/>
            <person name="Byers J.R.P. K."/>
            <person name="Montejo-Kovacevich G."/>
            <person name="Yen C E."/>
        </authorList>
    </citation>
    <scope>NUCLEOTIDE SEQUENCE [LARGE SCALE GENOMIC DNA]</scope>
</reference>
<organism evidence="1 2">
    <name type="scientific">Arctia plantaginis</name>
    <name type="common">Wood tiger moth</name>
    <name type="synonym">Phalaena plantaginis</name>
    <dbReference type="NCBI Taxonomy" id="874455"/>
    <lineage>
        <taxon>Eukaryota</taxon>
        <taxon>Metazoa</taxon>
        <taxon>Ecdysozoa</taxon>
        <taxon>Arthropoda</taxon>
        <taxon>Hexapoda</taxon>
        <taxon>Insecta</taxon>
        <taxon>Pterygota</taxon>
        <taxon>Neoptera</taxon>
        <taxon>Endopterygota</taxon>
        <taxon>Lepidoptera</taxon>
        <taxon>Glossata</taxon>
        <taxon>Ditrysia</taxon>
        <taxon>Noctuoidea</taxon>
        <taxon>Erebidae</taxon>
        <taxon>Arctiinae</taxon>
        <taxon>Arctia</taxon>
    </lineage>
</organism>
<dbReference type="EMBL" id="CADEBC010000208">
    <property type="protein sequence ID" value="CAB3226380.1"/>
    <property type="molecule type" value="Genomic_DNA"/>
</dbReference>
<dbReference type="Proteomes" id="UP000494106">
    <property type="component" value="Unassembled WGS sequence"/>
</dbReference>
<protein>
    <submittedName>
        <fullName evidence="1">Uncharacterized protein</fullName>
    </submittedName>
</protein>
<sequence>MKGINVLKIRTRASRNTELQLRNKYLEPPEISGLKKKDLISLCDSNVIPRVYRGYYARLEAADSYGADR</sequence>
<dbReference type="OrthoDB" id="6776127at2759"/>
<dbReference type="AlphaFoldDB" id="A0A8S0Z1U6"/>
<accession>A0A8S0Z1U6</accession>
<proteinExistence type="predicted"/>
<comment type="caution">
    <text evidence="1">The sequence shown here is derived from an EMBL/GenBank/DDBJ whole genome shotgun (WGS) entry which is preliminary data.</text>
</comment>
<keyword evidence="2" id="KW-1185">Reference proteome</keyword>
<name>A0A8S0Z1U6_ARCPL</name>